<protein>
    <submittedName>
        <fullName evidence="2">Uncharacterized protein</fullName>
    </submittedName>
</protein>
<sequence>MYLVKYTLMSLGLLATLYSGVASSNETNLAVFHADFEKIDSKLHITIPTEIVQPALHEYFPHLAGKELTETDIKQYLALYIRNTVKLQYGAYPMALGEEGMTMDSEYINIVMKLGKIPRGANELLVEINSFEFLPQQNNVFKLSKFGNAEQELTLYAKNRFSASVSL</sequence>
<comment type="caution">
    <text evidence="2">The sequence shown here is derived from an EMBL/GenBank/DDBJ whole genome shotgun (WGS) entry which is preliminary data.</text>
</comment>
<dbReference type="Proteomes" id="UP001257914">
    <property type="component" value="Unassembled WGS sequence"/>
</dbReference>
<name>A0ABU3R2F3_9GAMM</name>
<evidence type="ECO:0000256" key="1">
    <source>
        <dbReference type="SAM" id="SignalP"/>
    </source>
</evidence>
<proteinExistence type="predicted"/>
<reference evidence="2 3" key="1">
    <citation type="submission" date="2023-10" db="EMBL/GenBank/DDBJ databases">
        <title>Psychrosphaera aquimaarina strain SW33 isolated from seawater.</title>
        <authorList>
            <person name="Bayburt H."/>
            <person name="Kim J.M."/>
            <person name="Choi B.J."/>
            <person name="Jeon C.O."/>
        </authorList>
    </citation>
    <scope>NUCLEOTIDE SEQUENCE [LARGE SCALE GENOMIC DNA]</scope>
    <source>
        <strain evidence="2 3">KCTC 52743</strain>
    </source>
</reference>
<keyword evidence="3" id="KW-1185">Reference proteome</keyword>
<feature type="signal peptide" evidence="1">
    <location>
        <begin position="1"/>
        <end position="24"/>
    </location>
</feature>
<dbReference type="RefSeq" id="WP_216056318.1">
    <property type="nucleotide sequence ID" value="NZ_JAWCUA010000010.1"/>
</dbReference>
<gene>
    <name evidence="2" type="ORF">RT723_12740</name>
</gene>
<organism evidence="2 3">
    <name type="scientific">Psychrosphaera aquimarina</name>
    <dbReference type="NCBI Taxonomy" id="2044854"/>
    <lineage>
        <taxon>Bacteria</taxon>
        <taxon>Pseudomonadati</taxon>
        <taxon>Pseudomonadota</taxon>
        <taxon>Gammaproteobacteria</taxon>
        <taxon>Alteromonadales</taxon>
        <taxon>Pseudoalteromonadaceae</taxon>
        <taxon>Psychrosphaera</taxon>
    </lineage>
</organism>
<feature type="chain" id="PRO_5045924581" evidence="1">
    <location>
        <begin position="25"/>
        <end position="167"/>
    </location>
</feature>
<keyword evidence="1" id="KW-0732">Signal</keyword>
<evidence type="ECO:0000313" key="2">
    <source>
        <dbReference type="EMBL" id="MDU0113848.1"/>
    </source>
</evidence>
<evidence type="ECO:0000313" key="3">
    <source>
        <dbReference type="Proteomes" id="UP001257914"/>
    </source>
</evidence>
<accession>A0ABU3R2F3</accession>
<dbReference type="EMBL" id="JAWCUA010000010">
    <property type="protein sequence ID" value="MDU0113848.1"/>
    <property type="molecule type" value="Genomic_DNA"/>
</dbReference>